<accession>A0A895Y836</accession>
<evidence type="ECO:0000313" key="2">
    <source>
        <dbReference type="EMBL" id="QSB13877.1"/>
    </source>
</evidence>
<dbReference type="AlphaFoldDB" id="A0A895Y836"/>
<sequence>MSPFEKHPASPNLLEVRERRFMELAEEVVDTQLLTDSAFKPATASWDGIASEELRAAPKPVMTQAYDVASDLAWAATATRVWADQVRTFNDRVAELQRQRDDVPAEVERFVESNSLLGLPVRDLDGVREHKRDELIRELCDKWADAHNEHIEEGSRRVTSMFQHGPTWEHLEFARHTGTLPGGIGLAGFFTAGWESAAAPTEALRLAGLLSDPAHQPTEAELAEFHDLLERFADDEAFWYHFLSGLSPEGLLLLNGNLAIQTPDQPGNNPDWDARSELVGDIQRLLGEGLATATAQRGVETPYGTYQPGDHELPASFLVELTRAGQQQYQLGGPGTTFPNGGVPVYGYQLLAPLLNNGDFDDRFLVIVGGDMIDFEMAQGGSDFWAEDIGVGSNFFHMRLDWTKPGGAAGFDPMGGLMAAMERNPEGALAVLHGVRELGGATWADGTPKVPQAEGDTDYGISPPPRGFRLPRLDYLLTDREWPADLVNTGELYNNPPPENLDNYPYRPALTRFGDMLVEVTRLDDERAVEVMELIVYELATDERAMGYPNGAVPGASATVADVDYNIVPPTLREPLATMLADYIVDVNRSMLPADLAMGPGDRGAQLDKTHLLRLLAEVGKDEQSHEIVTVAQVTYTAQSYLDYLGYPDAAPLNPDGDRRLDALELIAEQSGAVMGAVDAGASHSHWHEAWQREQSSNAQENEYFDIAGHILGAATDSVRLVPGAGYAFSEISSSTLEGLADGKFVDNRAQSHYLMTQVMGHGEEQAVAMMEAALYQSGALPDLPDQLMRQDGTPKPVSEWGPDDQAAWERYKGYGDTPGRPQNTEAAAVIGPATSTAAQSYANGFEAARAVLRLPPRSEP</sequence>
<evidence type="ECO:0000313" key="3">
    <source>
        <dbReference type="Proteomes" id="UP000662857"/>
    </source>
</evidence>
<reference evidence="2" key="1">
    <citation type="submission" date="2021-02" db="EMBL/GenBank/DDBJ databases">
        <title>Natrosporangium hydrolyticum gen. nov., sp. nov, a haloalkaliphilic actinobacterium from a soda solonchak soil.</title>
        <authorList>
            <person name="Sorokin D.Y."/>
            <person name="Khijniak T.V."/>
            <person name="Zakharycheva A.P."/>
            <person name="Boueva O.V."/>
            <person name="Ariskina E.V."/>
            <person name="Hahnke R.L."/>
            <person name="Bunk B."/>
            <person name="Sproer C."/>
            <person name="Schumann P."/>
            <person name="Evtushenko L.I."/>
            <person name="Kublanov I.V."/>
        </authorList>
    </citation>
    <scope>NUCLEOTIDE SEQUENCE</scope>
    <source>
        <strain evidence="2">DSM 106523</strain>
    </source>
</reference>
<proteinExistence type="predicted"/>
<gene>
    <name evidence="2" type="ORF">JQS43_20345</name>
</gene>
<dbReference type="EMBL" id="CP070499">
    <property type="protein sequence ID" value="QSB13877.1"/>
    <property type="molecule type" value="Genomic_DNA"/>
</dbReference>
<feature type="region of interest" description="Disordered" evidence="1">
    <location>
        <begin position="443"/>
        <end position="463"/>
    </location>
</feature>
<evidence type="ECO:0000256" key="1">
    <source>
        <dbReference type="SAM" id="MobiDB-lite"/>
    </source>
</evidence>
<dbReference type="RefSeq" id="WP_239675989.1">
    <property type="nucleotide sequence ID" value="NZ_CP070499.1"/>
</dbReference>
<organism evidence="2 3">
    <name type="scientific">Natronosporangium hydrolyticum</name>
    <dbReference type="NCBI Taxonomy" id="2811111"/>
    <lineage>
        <taxon>Bacteria</taxon>
        <taxon>Bacillati</taxon>
        <taxon>Actinomycetota</taxon>
        <taxon>Actinomycetes</taxon>
        <taxon>Micromonosporales</taxon>
        <taxon>Micromonosporaceae</taxon>
        <taxon>Natronosporangium</taxon>
    </lineage>
</organism>
<dbReference type="KEGG" id="nhy:JQS43_20345"/>
<name>A0A895Y836_9ACTN</name>
<protein>
    <submittedName>
        <fullName evidence="2">Uncharacterized protein</fullName>
    </submittedName>
</protein>
<keyword evidence="3" id="KW-1185">Reference proteome</keyword>
<dbReference type="Proteomes" id="UP000662857">
    <property type="component" value="Chromosome"/>
</dbReference>